<evidence type="ECO:0008006" key="3">
    <source>
        <dbReference type="Google" id="ProtNLM"/>
    </source>
</evidence>
<dbReference type="RefSeq" id="WP_183442581.1">
    <property type="nucleotide sequence ID" value="NZ_JACHXD010000011.1"/>
</dbReference>
<evidence type="ECO:0000313" key="1">
    <source>
        <dbReference type="EMBL" id="MBB3120827.1"/>
    </source>
</evidence>
<keyword evidence="2" id="KW-1185">Reference proteome</keyword>
<protein>
    <recommendedName>
        <fullName evidence="3">Flagellar protein FliT</fullName>
    </recommendedName>
</protein>
<dbReference type="EMBL" id="JACHXD010000011">
    <property type="protein sequence ID" value="MBB3120827.1"/>
    <property type="molecule type" value="Genomic_DNA"/>
</dbReference>
<dbReference type="Proteomes" id="UP000541535">
    <property type="component" value="Unassembled WGS sequence"/>
</dbReference>
<evidence type="ECO:0000313" key="2">
    <source>
        <dbReference type="Proteomes" id="UP000541535"/>
    </source>
</evidence>
<dbReference type="AlphaFoldDB" id="A0A7W5BCV5"/>
<organism evidence="1 2">
    <name type="scientific">Pseudoduganella violacea</name>
    <dbReference type="NCBI Taxonomy" id="1715466"/>
    <lineage>
        <taxon>Bacteria</taxon>
        <taxon>Pseudomonadati</taxon>
        <taxon>Pseudomonadota</taxon>
        <taxon>Betaproteobacteria</taxon>
        <taxon>Burkholderiales</taxon>
        <taxon>Oxalobacteraceae</taxon>
        <taxon>Telluria group</taxon>
        <taxon>Pseudoduganella</taxon>
    </lineage>
</organism>
<name>A0A7W5BCV5_9BURK</name>
<reference evidence="1 2" key="1">
    <citation type="submission" date="2020-08" db="EMBL/GenBank/DDBJ databases">
        <title>Genomic Encyclopedia of Type Strains, Phase III (KMG-III): the genomes of soil and plant-associated and newly described type strains.</title>
        <authorList>
            <person name="Whitman W."/>
        </authorList>
    </citation>
    <scope>NUCLEOTIDE SEQUENCE [LARGE SCALE GENOMIC DNA]</scope>
    <source>
        <strain evidence="1 2">CECT 8897</strain>
    </source>
</reference>
<accession>A0A7W5BCV5</accession>
<gene>
    <name evidence="1" type="ORF">FHS03_003897</name>
</gene>
<comment type="caution">
    <text evidence="1">The sequence shown here is derived from an EMBL/GenBank/DDBJ whole genome shotgun (WGS) entry which is preliminary data.</text>
</comment>
<sequence>MDRQHTLLQLAQKLSAASTAADWDALAAADALLAASLPALAQQGPWTAPELAALTVLRQQHGAALARCTAAGAELAARMSTMNTNKEGWYAYSLDNEVIGHEA</sequence>
<proteinExistence type="predicted"/>